<dbReference type="AlphaFoldDB" id="A0A445ELY6"/>
<keyword evidence="2" id="KW-1185">Reference proteome</keyword>
<proteinExistence type="predicted"/>
<evidence type="ECO:0000313" key="1">
    <source>
        <dbReference type="EMBL" id="RYR76460.1"/>
    </source>
</evidence>
<dbReference type="EMBL" id="SDMP01000001">
    <property type="protein sequence ID" value="RYR76460.1"/>
    <property type="molecule type" value="Genomic_DNA"/>
</dbReference>
<dbReference type="Proteomes" id="UP000289738">
    <property type="component" value="Chromosome A01"/>
</dbReference>
<gene>
    <name evidence="1" type="ORF">Ahy_A01g001056</name>
</gene>
<evidence type="ECO:0000313" key="2">
    <source>
        <dbReference type="Proteomes" id="UP000289738"/>
    </source>
</evidence>
<sequence>MEMILQDHFKFDLDTIAEAIRPMVETDPSIKVKSIIAEVQSRFNYTISYRKAYWLAKQKSIAKVFDGWKYSYQTLPW</sequence>
<reference evidence="1 2" key="1">
    <citation type="submission" date="2019-01" db="EMBL/GenBank/DDBJ databases">
        <title>Sequencing of cultivated peanut Arachis hypogaea provides insights into genome evolution and oil improvement.</title>
        <authorList>
            <person name="Chen X."/>
        </authorList>
    </citation>
    <scope>NUCLEOTIDE SEQUENCE [LARGE SCALE GENOMIC DNA]</scope>
    <source>
        <strain evidence="2">cv. Fuhuasheng</strain>
        <tissue evidence="1">Leaves</tissue>
    </source>
</reference>
<accession>A0A445ELY6</accession>
<protein>
    <submittedName>
        <fullName evidence="1">Uncharacterized protein</fullName>
    </submittedName>
</protein>
<organism evidence="1 2">
    <name type="scientific">Arachis hypogaea</name>
    <name type="common">Peanut</name>
    <dbReference type="NCBI Taxonomy" id="3818"/>
    <lineage>
        <taxon>Eukaryota</taxon>
        <taxon>Viridiplantae</taxon>
        <taxon>Streptophyta</taxon>
        <taxon>Embryophyta</taxon>
        <taxon>Tracheophyta</taxon>
        <taxon>Spermatophyta</taxon>
        <taxon>Magnoliopsida</taxon>
        <taxon>eudicotyledons</taxon>
        <taxon>Gunneridae</taxon>
        <taxon>Pentapetalae</taxon>
        <taxon>rosids</taxon>
        <taxon>fabids</taxon>
        <taxon>Fabales</taxon>
        <taxon>Fabaceae</taxon>
        <taxon>Papilionoideae</taxon>
        <taxon>50 kb inversion clade</taxon>
        <taxon>dalbergioids sensu lato</taxon>
        <taxon>Dalbergieae</taxon>
        <taxon>Pterocarpus clade</taxon>
        <taxon>Arachis</taxon>
    </lineage>
</organism>
<name>A0A445ELY6_ARAHY</name>
<comment type="caution">
    <text evidence="1">The sequence shown here is derived from an EMBL/GenBank/DDBJ whole genome shotgun (WGS) entry which is preliminary data.</text>
</comment>